<dbReference type="AlphaFoldDB" id="A0ABD3PD08"/>
<name>A0ABD3PD08_9STRA</name>
<evidence type="ECO:0000313" key="3">
    <source>
        <dbReference type="EMBL" id="KAL3785041.1"/>
    </source>
</evidence>
<feature type="compositionally biased region" description="Polar residues" evidence="1">
    <location>
        <begin position="227"/>
        <end position="240"/>
    </location>
</feature>
<gene>
    <name evidence="3" type="ORF">ACHAW5_003340</name>
</gene>
<evidence type="ECO:0000313" key="4">
    <source>
        <dbReference type="Proteomes" id="UP001530315"/>
    </source>
</evidence>
<dbReference type="Proteomes" id="UP001530315">
    <property type="component" value="Unassembled WGS sequence"/>
</dbReference>
<protein>
    <submittedName>
        <fullName evidence="3">Uncharacterized protein</fullName>
    </submittedName>
</protein>
<evidence type="ECO:0000256" key="1">
    <source>
        <dbReference type="SAM" id="MobiDB-lite"/>
    </source>
</evidence>
<comment type="caution">
    <text evidence="3">The sequence shown here is derived from an EMBL/GenBank/DDBJ whole genome shotgun (WGS) entry which is preliminary data.</text>
</comment>
<feature type="signal peptide" evidence="2">
    <location>
        <begin position="1"/>
        <end position="27"/>
    </location>
</feature>
<proteinExistence type="predicted"/>
<dbReference type="EMBL" id="JALLAZ020000906">
    <property type="protein sequence ID" value="KAL3785041.1"/>
    <property type="molecule type" value="Genomic_DNA"/>
</dbReference>
<feature type="region of interest" description="Disordered" evidence="1">
    <location>
        <begin position="220"/>
        <end position="240"/>
    </location>
</feature>
<feature type="chain" id="PRO_5044883525" evidence="2">
    <location>
        <begin position="28"/>
        <end position="330"/>
    </location>
</feature>
<evidence type="ECO:0000256" key="2">
    <source>
        <dbReference type="SAM" id="SignalP"/>
    </source>
</evidence>
<reference evidence="3 4" key="1">
    <citation type="submission" date="2024-10" db="EMBL/GenBank/DDBJ databases">
        <title>Updated reference genomes for cyclostephanoid diatoms.</title>
        <authorList>
            <person name="Roberts W.R."/>
            <person name="Alverson A.J."/>
        </authorList>
    </citation>
    <scope>NUCLEOTIDE SEQUENCE [LARGE SCALE GENOMIC DNA]</scope>
    <source>
        <strain evidence="3 4">AJA276-08</strain>
    </source>
</reference>
<organism evidence="3 4">
    <name type="scientific">Stephanodiscus triporus</name>
    <dbReference type="NCBI Taxonomy" id="2934178"/>
    <lineage>
        <taxon>Eukaryota</taxon>
        <taxon>Sar</taxon>
        <taxon>Stramenopiles</taxon>
        <taxon>Ochrophyta</taxon>
        <taxon>Bacillariophyta</taxon>
        <taxon>Coscinodiscophyceae</taxon>
        <taxon>Thalassiosirophycidae</taxon>
        <taxon>Stephanodiscales</taxon>
        <taxon>Stephanodiscaceae</taxon>
        <taxon>Stephanodiscus</taxon>
    </lineage>
</organism>
<accession>A0ABD3PD08</accession>
<keyword evidence="4" id="KW-1185">Reference proteome</keyword>
<keyword evidence="2" id="KW-0732">Signal</keyword>
<sequence>MSATISFYPSFLLLLLSSLRMTIRLSSRPGSAAAAVRLSPRSGPGHVGVEDAPSSCGSPTSFAITDLLNDCSTTPLDDNAGISRRRCRRMGLIAAEFGWTSVGDGGRRRGTTTTRSLRRIISVTLIEINLSGVINVDDGFTNVNLVDGSRSSYDRSRRDWTRLSRIEEQLGECGRGGERRFTLVHSNSCDSGAFGVVEETCMRELTDGSVRSTLPCNANGGGDGVTSRPTQSCGRSTKPTSCSGLTRSSISILTHLLTTSSPMVGYQHDPYGICRRRYPMVAYLSMIPTESQTTPPELTRSGKWIVRPTATDSTPNQRRPRLANRAFLDG</sequence>